<evidence type="ECO:0000313" key="2">
    <source>
        <dbReference type="Proteomes" id="UP000277007"/>
    </source>
</evidence>
<reference evidence="1 2" key="1">
    <citation type="submission" date="2018-12" db="EMBL/GenBank/DDBJ databases">
        <authorList>
            <person name="Yang Y."/>
        </authorList>
    </citation>
    <scope>NUCLEOTIDE SEQUENCE [LARGE SCALE GENOMIC DNA]</scope>
    <source>
        <strain evidence="1 2">L-25-5w-1</strain>
    </source>
</reference>
<dbReference type="SUPFAM" id="SSF55298">
    <property type="entry name" value="YjgF-like"/>
    <property type="match status" value="1"/>
</dbReference>
<dbReference type="Gene3D" id="3.30.1330.40">
    <property type="entry name" value="RutC-like"/>
    <property type="match status" value="1"/>
</dbReference>
<name>A0A431VFL8_9PROT</name>
<dbReference type="AlphaFoldDB" id="A0A431VFL8"/>
<keyword evidence="2" id="KW-1185">Reference proteome</keyword>
<dbReference type="InterPro" id="IPR035959">
    <property type="entry name" value="RutC-like_sf"/>
</dbReference>
<dbReference type="PANTHER" id="PTHR43857">
    <property type="entry name" value="BLR7761 PROTEIN"/>
    <property type="match status" value="1"/>
</dbReference>
<dbReference type="Proteomes" id="UP000277007">
    <property type="component" value="Unassembled WGS sequence"/>
</dbReference>
<dbReference type="InterPro" id="IPR006175">
    <property type="entry name" value="YjgF/YER057c/UK114"/>
</dbReference>
<comment type="caution">
    <text evidence="1">The sequence shown here is derived from an EMBL/GenBank/DDBJ whole genome shotgun (WGS) entry which is preliminary data.</text>
</comment>
<dbReference type="PANTHER" id="PTHR43857:SF1">
    <property type="entry name" value="YJGH FAMILY PROTEIN"/>
    <property type="match status" value="1"/>
</dbReference>
<dbReference type="OrthoDB" id="9783572at2"/>
<dbReference type="EMBL" id="RXMA01000014">
    <property type="protein sequence ID" value="RTR18638.1"/>
    <property type="molecule type" value="Genomic_DNA"/>
</dbReference>
<protein>
    <submittedName>
        <fullName evidence="1">RidA family protein</fullName>
    </submittedName>
</protein>
<dbReference type="Pfam" id="PF01042">
    <property type="entry name" value="Ribonuc_L-PSP"/>
    <property type="match status" value="1"/>
</dbReference>
<proteinExistence type="predicted"/>
<accession>A0A431VFL8</accession>
<gene>
    <name evidence="1" type="ORF">EJ903_15490</name>
</gene>
<evidence type="ECO:0000313" key="1">
    <source>
        <dbReference type="EMBL" id="RTR18638.1"/>
    </source>
</evidence>
<sequence>MVKIVKVKSGNKLEETSSYSRIVMVDDWIFVSNTAGRNPLTKDIPADVSEQTRQVFANIERALQGVNASLADVISTRVFIQNPEDTPTVMGIFGNVFRNVDPTTTVTCPPLGSSVYKVEIEVTAYRGSGQAEVERLTLSP</sequence>
<dbReference type="RefSeq" id="WP_126617018.1">
    <property type="nucleotide sequence ID" value="NZ_JBHUCY010000009.1"/>
</dbReference>
<organism evidence="1 2">
    <name type="scientific">Azospirillum griseum</name>
    <dbReference type="NCBI Taxonomy" id="2496639"/>
    <lineage>
        <taxon>Bacteria</taxon>
        <taxon>Pseudomonadati</taxon>
        <taxon>Pseudomonadota</taxon>
        <taxon>Alphaproteobacteria</taxon>
        <taxon>Rhodospirillales</taxon>
        <taxon>Azospirillaceae</taxon>
        <taxon>Azospirillum</taxon>
    </lineage>
</organism>